<evidence type="ECO:0000313" key="4">
    <source>
        <dbReference type="Proteomes" id="UP001290101"/>
    </source>
</evidence>
<dbReference type="EC" id="3.-.-.-" evidence="3"/>
<sequence>MATGSSGAAAGIVIAVVAGVLGSSYALGHAVVPDGWSREGRGSTTNTDSPQYADQPPVTTSRKPSGETNGSERSIGPDEAGQDGQSGPSREYSSGGPFGARTTTGTSRVALTFDDGPDPRYTSQVLTILREHHVTATFCVVGENAQKHPDLVQAIVADGHTLCNHSWNHDVTLGRRSPDAIRADLLRTNDAIRAAVPHATVAYYRQPGGAWTTSLVSLAQELGMIPLHWSADPSDWRAPGAERIAATVMASVQAGSILLLHDAGGDRQGTVEALDRILPALTNRFQVEALPTGTT</sequence>
<protein>
    <submittedName>
        <fullName evidence="3">Polysaccharide deacetylase family protein</fullName>
        <ecNumber evidence="3">3.-.-.-</ecNumber>
    </submittedName>
</protein>
<dbReference type="InterPro" id="IPR002509">
    <property type="entry name" value="NODB_dom"/>
</dbReference>
<proteinExistence type="predicted"/>
<evidence type="ECO:0000259" key="2">
    <source>
        <dbReference type="PROSITE" id="PS51677"/>
    </source>
</evidence>
<evidence type="ECO:0000256" key="1">
    <source>
        <dbReference type="SAM" id="MobiDB-lite"/>
    </source>
</evidence>
<feature type="compositionally biased region" description="Polar residues" evidence="1">
    <location>
        <begin position="83"/>
        <end position="92"/>
    </location>
</feature>
<dbReference type="Proteomes" id="UP001290101">
    <property type="component" value="Unassembled WGS sequence"/>
</dbReference>
<accession>A0ABU5JNN8</accession>
<dbReference type="CDD" id="cd10917">
    <property type="entry name" value="CE4_NodB_like_6s_7s"/>
    <property type="match status" value="1"/>
</dbReference>
<dbReference type="RefSeq" id="WP_322443665.1">
    <property type="nucleotide sequence ID" value="NZ_JAXOTQ010000063.1"/>
</dbReference>
<dbReference type="PANTHER" id="PTHR10587:SF137">
    <property type="entry name" value="4-DEOXY-4-FORMAMIDO-L-ARABINOSE-PHOSPHOUNDECAPRENOL DEFORMYLASE ARND-RELATED"/>
    <property type="match status" value="1"/>
</dbReference>
<reference evidence="3 4" key="1">
    <citation type="submission" date="2023-12" db="EMBL/GenBank/DDBJ databases">
        <title>Micromonospora sp. nov., isolated from Atacama Desert.</title>
        <authorList>
            <person name="Carro L."/>
            <person name="Golinska P."/>
            <person name="Klenk H.-P."/>
            <person name="Goodfellow M."/>
        </authorList>
    </citation>
    <scope>NUCLEOTIDE SEQUENCE [LARGE SCALE GENOMIC DNA]</scope>
    <source>
        <strain evidence="3 4">4G53</strain>
    </source>
</reference>
<feature type="region of interest" description="Disordered" evidence="1">
    <location>
        <begin position="33"/>
        <end position="116"/>
    </location>
</feature>
<dbReference type="EMBL" id="JAXOTQ010000063">
    <property type="protein sequence ID" value="MDZ5494161.1"/>
    <property type="molecule type" value="Genomic_DNA"/>
</dbReference>
<organism evidence="3 4">
    <name type="scientific">Micromonospora sicca</name>
    <dbReference type="NCBI Taxonomy" id="2202420"/>
    <lineage>
        <taxon>Bacteria</taxon>
        <taxon>Bacillati</taxon>
        <taxon>Actinomycetota</taxon>
        <taxon>Actinomycetes</taxon>
        <taxon>Micromonosporales</taxon>
        <taxon>Micromonosporaceae</taxon>
        <taxon>Micromonospora</taxon>
    </lineage>
</organism>
<comment type="caution">
    <text evidence="3">The sequence shown here is derived from an EMBL/GenBank/DDBJ whole genome shotgun (WGS) entry which is preliminary data.</text>
</comment>
<dbReference type="PROSITE" id="PS51677">
    <property type="entry name" value="NODB"/>
    <property type="match status" value="1"/>
</dbReference>
<dbReference type="GO" id="GO:0016787">
    <property type="term" value="F:hydrolase activity"/>
    <property type="evidence" value="ECO:0007669"/>
    <property type="project" value="UniProtKB-KW"/>
</dbReference>
<evidence type="ECO:0000313" key="3">
    <source>
        <dbReference type="EMBL" id="MDZ5494161.1"/>
    </source>
</evidence>
<feature type="compositionally biased region" description="Polar residues" evidence="1">
    <location>
        <begin position="42"/>
        <end position="72"/>
    </location>
</feature>
<dbReference type="PANTHER" id="PTHR10587">
    <property type="entry name" value="GLYCOSYL TRANSFERASE-RELATED"/>
    <property type="match status" value="1"/>
</dbReference>
<name>A0ABU5JNN8_9ACTN</name>
<dbReference type="InterPro" id="IPR011330">
    <property type="entry name" value="Glyco_hydro/deAcase_b/a-brl"/>
</dbReference>
<feature type="domain" description="NodB homology" evidence="2">
    <location>
        <begin position="107"/>
        <end position="290"/>
    </location>
</feature>
<keyword evidence="3" id="KW-0378">Hydrolase</keyword>
<dbReference type="InterPro" id="IPR050248">
    <property type="entry name" value="Polysacc_deacetylase_ArnD"/>
</dbReference>
<dbReference type="SUPFAM" id="SSF88713">
    <property type="entry name" value="Glycoside hydrolase/deacetylase"/>
    <property type="match status" value="1"/>
</dbReference>
<dbReference type="Pfam" id="PF01522">
    <property type="entry name" value="Polysacc_deac_1"/>
    <property type="match status" value="1"/>
</dbReference>
<gene>
    <name evidence="3" type="ORF">U2F25_32720</name>
</gene>
<dbReference type="Gene3D" id="3.20.20.370">
    <property type="entry name" value="Glycoside hydrolase/deacetylase"/>
    <property type="match status" value="1"/>
</dbReference>
<keyword evidence="4" id="KW-1185">Reference proteome</keyword>